<keyword evidence="3" id="KW-1185">Reference proteome</keyword>
<feature type="transmembrane region" description="Helical" evidence="1">
    <location>
        <begin position="51"/>
        <end position="71"/>
    </location>
</feature>
<dbReference type="AlphaFoldDB" id="A0A9X3UMM8"/>
<keyword evidence="1" id="KW-0812">Transmembrane</keyword>
<gene>
    <name evidence="2" type="ORF">OQ273_21445</name>
</gene>
<feature type="transmembrane region" description="Helical" evidence="1">
    <location>
        <begin position="12"/>
        <end position="31"/>
    </location>
</feature>
<keyword evidence="1" id="KW-0472">Membrane</keyword>
<organism evidence="2 3">
    <name type="scientific">Hoeflea prorocentri</name>
    <dbReference type="NCBI Taxonomy" id="1922333"/>
    <lineage>
        <taxon>Bacteria</taxon>
        <taxon>Pseudomonadati</taxon>
        <taxon>Pseudomonadota</taxon>
        <taxon>Alphaproteobacteria</taxon>
        <taxon>Hyphomicrobiales</taxon>
        <taxon>Rhizobiaceae</taxon>
        <taxon>Hoeflea</taxon>
    </lineage>
</organism>
<accession>A0A9X3UMM8</accession>
<reference evidence="2" key="1">
    <citation type="submission" date="2022-11" db="EMBL/GenBank/DDBJ databases">
        <title>Draft genome sequence of Hoeflea poritis E7-10 and Hoeflea prorocentri PM5-8, separated from scleractinian coral Porites lutea and marine dinoflagellate.</title>
        <authorList>
            <person name="Zhang G."/>
            <person name="Wei Q."/>
            <person name="Cai L."/>
        </authorList>
    </citation>
    <scope>NUCLEOTIDE SEQUENCE</scope>
    <source>
        <strain evidence="2">PM5-8</strain>
    </source>
</reference>
<dbReference type="Proteomes" id="UP001151234">
    <property type="component" value="Unassembled WGS sequence"/>
</dbReference>
<evidence type="ECO:0000313" key="2">
    <source>
        <dbReference type="EMBL" id="MDA5401151.1"/>
    </source>
</evidence>
<keyword evidence="1" id="KW-1133">Transmembrane helix</keyword>
<feature type="transmembrane region" description="Helical" evidence="1">
    <location>
        <begin position="83"/>
        <end position="101"/>
    </location>
</feature>
<evidence type="ECO:0000256" key="1">
    <source>
        <dbReference type="SAM" id="Phobius"/>
    </source>
</evidence>
<dbReference type="RefSeq" id="WP_267992958.1">
    <property type="nucleotide sequence ID" value="NZ_JAPJZI010000001.1"/>
</dbReference>
<sequence>MPRKLVEFAHEIGNILYVGGILSHIVIGVLFANAAPDTMVTVYTYKLQSAYILILPGLTLKILCDLVLFFFCRERAWWMRIKFLAAAVLATNAFVFLVPMMPELLALAEASVPSGHLNPEFVTLEHKEMFIGQLNVIPLLVELTMGAFKPPISGSERRAARAASL</sequence>
<evidence type="ECO:0000313" key="3">
    <source>
        <dbReference type="Proteomes" id="UP001151234"/>
    </source>
</evidence>
<comment type="caution">
    <text evidence="2">The sequence shown here is derived from an EMBL/GenBank/DDBJ whole genome shotgun (WGS) entry which is preliminary data.</text>
</comment>
<protein>
    <submittedName>
        <fullName evidence="2">Uncharacterized protein</fullName>
    </submittedName>
</protein>
<name>A0A9X3UMM8_9HYPH</name>
<proteinExistence type="predicted"/>
<dbReference type="EMBL" id="JAPJZI010000001">
    <property type="protein sequence ID" value="MDA5401151.1"/>
    <property type="molecule type" value="Genomic_DNA"/>
</dbReference>